<keyword evidence="2" id="KW-1185">Reference proteome</keyword>
<dbReference type="RefSeq" id="WP_149402548.1">
    <property type="nucleotide sequence ID" value="NZ_BIXY01000047.1"/>
</dbReference>
<evidence type="ECO:0000313" key="1">
    <source>
        <dbReference type="EMBL" id="GCF09617.1"/>
    </source>
</evidence>
<dbReference type="AlphaFoldDB" id="A0A5A5TE64"/>
<protein>
    <recommendedName>
        <fullName evidence="3">ABM domain-containing protein</fullName>
    </recommendedName>
</protein>
<proteinExistence type="predicted"/>
<gene>
    <name evidence="1" type="ORF">KDI_31810</name>
</gene>
<dbReference type="InterPro" id="IPR011008">
    <property type="entry name" value="Dimeric_a/b-barrel"/>
</dbReference>
<sequence>MDRMPVRKIDVRSDEEAQEVENYSPPIVSEMMQMHGFLSWTTMTIGNRFYTVTAWKTPENVSQLMKSKAHREAMKRFYKTDFTAGGMTGVWVPHHLGDIWIQCPACKRKAMYKEHGGNCSCGQTLPEPPPYW</sequence>
<dbReference type="SUPFAM" id="SSF54909">
    <property type="entry name" value="Dimeric alpha+beta barrel"/>
    <property type="match status" value="1"/>
</dbReference>
<comment type="caution">
    <text evidence="1">The sequence shown here is derived from an EMBL/GenBank/DDBJ whole genome shotgun (WGS) entry which is preliminary data.</text>
</comment>
<reference evidence="1 2" key="1">
    <citation type="submission" date="2019-01" db="EMBL/GenBank/DDBJ databases">
        <title>Draft genome sequence of Dictyobacter sp. Uno17.</title>
        <authorList>
            <person name="Wang C.M."/>
            <person name="Zheng Y."/>
            <person name="Sakai Y."/>
            <person name="Abe K."/>
            <person name="Yokota A."/>
            <person name="Yabe S."/>
        </authorList>
    </citation>
    <scope>NUCLEOTIDE SEQUENCE [LARGE SCALE GENOMIC DNA]</scope>
    <source>
        <strain evidence="1 2">Uno17</strain>
    </source>
</reference>
<dbReference type="Proteomes" id="UP000322530">
    <property type="component" value="Unassembled WGS sequence"/>
</dbReference>
<dbReference type="OrthoDB" id="3512015at2"/>
<evidence type="ECO:0008006" key="3">
    <source>
        <dbReference type="Google" id="ProtNLM"/>
    </source>
</evidence>
<name>A0A5A5TE64_9CHLR</name>
<evidence type="ECO:0000313" key="2">
    <source>
        <dbReference type="Proteomes" id="UP000322530"/>
    </source>
</evidence>
<accession>A0A5A5TE64</accession>
<organism evidence="1 2">
    <name type="scientific">Dictyobacter arantiisoli</name>
    <dbReference type="NCBI Taxonomy" id="2014874"/>
    <lineage>
        <taxon>Bacteria</taxon>
        <taxon>Bacillati</taxon>
        <taxon>Chloroflexota</taxon>
        <taxon>Ktedonobacteria</taxon>
        <taxon>Ktedonobacterales</taxon>
        <taxon>Dictyobacteraceae</taxon>
        <taxon>Dictyobacter</taxon>
    </lineage>
</organism>
<dbReference type="EMBL" id="BIXY01000047">
    <property type="protein sequence ID" value="GCF09617.1"/>
    <property type="molecule type" value="Genomic_DNA"/>
</dbReference>